<evidence type="ECO:0000313" key="4">
    <source>
        <dbReference type="Proteomes" id="UP001314205"/>
    </source>
</evidence>
<name>A0AAV1LZ79_9NEOP</name>
<dbReference type="PANTHER" id="PTHR21505:SF12">
    <property type="entry name" value="MADF DOMAIN-CONTAINING PROTEIN-RELATED"/>
    <property type="match status" value="1"/>
</dbReference>
<reference evidence="3 4" key="1">
    <citation type="submission" date="2023-11" db="EMBL/GenBank/DDBJ databases">
        <authorList>
            <person name="Hedman E."/>
            <person name="Englund M."/>
            <person name="Stromberg M."/>
            <person name="Nyberg Akerstrom W."/>
            <person name="Nylinder S."/>
            <person name="Jareborg N."/>
            <person name="Kallberg Y."/>
            <person name="Kronander E."/>
        </authorList>
    </citation>
    <scope>NUCLEOTIDE SEQUENCE [LARGE SCALE GENOMIC DNA]</scope>
</reference>
<organism evidence="3 4">
    <name type="scientific">Parnassius mnemosyne</name>
    <name type="common">clouded apollo</name>
    <dbReference type="NCBI Taxonomy" id="213953"/>
    <lineage>
        <taxon>Eukaryota</taxon>
        <taxon>Metazoa</taxon>
        <taxon>Ecdysozoa</taxon>
        <taxon>Arthropoda</taxon>
        <taxon>Hexapoda</taxon>
        <taxon>Insecta</taxon>
        <taxon>Pterygota</taxon>
        <taxon>Neoptera</taxon>
        <taxon>Endopterygota</taxon>
        <taxon>Lepidoptera</taxon>
        <taxon>Glossata</taxon>
        <taxon>Ditrysia</taxon>
        <taxon>Papilionoidea</taxon>
        <taxon>Papilionidae</taxon>
        <taxon>Parnassiinae</taxon>
        <taxon>Parnassini</taxon>
        <taxon>Parnassius</taxon>
        <taxon>Driopa</taxon>
    </lineage>
</organism>
<comment type="caution">
    <text evidence="3">The sequence shown here is derived from an EMBL/GenBank/DDBJ whole genome shotgun (WGS) entry which is preliminary data.</text>
</comment>
<evidence type="ECO:0000259" key="2">
    <source>
        <dbReference type="PROSITE" id="PS51029"/>
    </source>
</evidence>
<dbReference type="EMBL" id="CAVLGL010000126">
    <property type="protein sequence ID" value="CAK1600755.1"/>
    <property type="molecule type" value="Genomic_DNA"/>
</dbReference>
<dbReference type="PANTHER" id="PTHR21505">
    <property type="entry name" value="MADF DOMAIN-CONTAINING PROTEIN-RELATED"/>
    <property type="match status" value="1"/>
</dbReference>
<proteinExistence type="predicted"/>
<feature type="region of interest" description="Disordered" evidence="1">
    <location>
        <begin position="103"/>
        <end position="122"/>
    </location>
</feature>
<protein>
    <recommendedName>
        <fullName evidence="2">MADF domain-containing protein</fullName>
    </recommendedName>
</protein>
<dbReference type="Proteomes" id="UP001314205">
    <property type="component" value="Unassembled WGS sequence"/>
</dbReference>
<evidence type="ECO:0000313" key="3">
    <source>
        <dbReference type="EMBL" id="CAK1600755.1"/>
    </source>
</evidence>
<dbReference type="AlphaFoldDB" id="A0AAV1LZ79"/>
<feature type="domain" description="MADF" evidence="2">
    <location>
        <begin position="8"/>
        <end position="101"/>
    </location>
</feature>
<gene>
    <name evidence="3" type="ORF">PARMNEM_LOCUS19472</name>
</gene>
<evidence type="ECO:0000256" key="1">
    <source>
        <dbReference type="SAM" id="MobiDB-lite"/>
    </source>
</evidence>
<dbReference type="InterPro" id="IPR006578">
    <property type="entry name" value="MADF-dom"/>
</dbReference>
<keyword evidence="4" id="KW-1185">Reference proteome</keyword>
<dbReference type="Pfam" id="PF10545">
    <property type="entry name" value="MADF_DNA_bdg"/>
    <property type="match status" value="1"/>
</dbReference>
<dbReference type="SMART" id="SM00595">
    <property type="entry name" value="MADF"/>
    <property type="match status" value="1"/>
</dbReference>
<dbReference type="PROSITE" id="PS51029">
    <property type="entry name" value="MADF"/>
    <property type="match status" value="1"/>
</dbReference>
<accession>A0AAV1LZ79</accession>
<sequence>MDNQSCRKLIQLYGSKDLLWNTKNRFYHKKALREDAWREISAEMGVSVPELKKKMTVLLSSYRREKWRISKSQITGSGRNSIYVSKWFGFDDFSFMQDKLTPNDTTDTMQKPASYNDGEYSQKTSQIKKEEYFPECSINTNEKVPEKPAKNPKKRKHHEEENKVLTEEFKILSETSQATDPYFSYGQHIANELRKYDNRTLIFVKQAINNIIFEADLGKYASNVRNTTRYSKFFNTKFKR</sequence>
<feature type="region of interest" description="Disordered" evidence="1">
    <location>
        <begin position="138"/>
        <end position="161"/>
    </location>
</feature>